<evidence type="ECO:0000256" key="3">
    <source>
        <dbReference type="ARBA" id="ARBA00022606"/>
    </source>
</evidence>
<dbReference type="PANTHER" id="PTHR21137">
    <property type="entry name" value="ODORANT RECEPTOR"/>
    <property type="match status" value="1"/>
</dbReference>
<dbReference type="GO" id="GO:0005549">
    <property type="term" value="F:odorant binding"/>
    <property type="evidence" value="ECO:0007669"/>
    <property type="project" value="InterPro"/>
</dbReference>
<evidence type="ECO:0000256" key="1">
    <source>
        <dbReference type="ARBA" id="ARBA00004651"/>
    </source>
</evidence>
<sequence>MNNSDIPMQNFRRCSNLQTRILKFVKNLESSYNIALLIIVGVNILTIVLTGMTAIIKRSQPSEMIRMAFISAGGFCHLFWISWLGHALEVQSEKIFISAYQNRWYCLPHQLQLMLLPIMMRSLIPCHLTAGKFYIMSMESFGKTLKMIMSSFTVLNSMR</sequence>
<dbReference type="Pfam" id="PF02949">
    <property type="entry name" value="7tm_6"/>
    <property type="match status" value="1"/>
</dbReference>
<proteinExistence type="predicted"/>
<evidence type="ECO:0000256" key="7">
    <source>
        <dbReference type="ARBA" id="ARBA00023136"/>
    </source>
</evidence>
<dbReference type="GO" id="GO:0007165">
    <property type="term" value="P:signal transduction"/>
    <property type="evidence" value="ECO:0007669"/>
    <property type="project" value="UniProtKB-KW"/>
</dbReference>
<dbReference type="KEGG" id="fas:105270196"/>
<evidence type="ECO:0000313" key="12">
    <source>
        <dbReference type="RefSeq" id="XP_011309282.1"/>
    </source>
</evidence>
<dbReference type="GeneID" id="105270196"/>
<dbReference type="AlphaFoldDB" id="A0A9R1U6Q9"/>
<organism evidence="11 12">
    <name type="scientific">Fopius arisanus</name>
    <dbReference type="NCBI Taxonomy" id="64838"/>
    <lineage>
        <taxon>Eukaryota</taxon>
        <taxon>Metazoa</taxon>
        <taxon>Ecdysozoa</taxon>
        <taxon>Arthropoda</taxon>
        <taxon>Hexapoda</taxon>
        <taxon>Insecta</taxon>
        <taxon>Pterygota</taxon>
        <taxon>Neoptera</taxon>
        <taxon>Endopterygota</taxon>
        <taxon>Hymenoptera</taxon>
        <taxon>Apocrita</taxon>
        <taxon>Ichneumonoidea</taxon>
        <taxon>Braconidae</taxon>
        <taxon>Opiinae</taxon>
        <taxon>Fopius</taxon>
    </lineage>
</organism>
<dbReference type="GO" id="GO:0005886">
    <property type="term" value="C:plasma membrane"/>
    <property type="evidence" value="ECO:0007669"/>
    <property type="project" value="UniProtKB-SubCell"/>
</dbReference>
<dbReference type="PANTHER" id="PTHR21137:SF35">
    <property type="entry name" value="ODORANT RECEPTOR 19A-RELATED"/>
    <property type="match status" value="1"/>
</dbReference>
<evidence type="ECO:0000256" key="10">
    <source>
        <dbReference type="SAM" id="Phobius"/>
    </source>
</evidence>
<dbReference type="OrthoDB" id="7548151at2759"/>
<evidence type="ECO:0000256" key="4">
    <source>
        <dbReference type="ARBA" id="ARBA00022692"/>
    </source>
</evidence>
<evidence type="ECO:0000256" key="2">
    <source>
        <dbReference type="ARBA" id="ARBA00022475"/>
    </source>
</evidence>
<dbReference type="InterPro" id="IPR004117">
    <property type="entry name" value="7tm6_olfct_rcpt"/>
</dbReference>
<keyword evidence="11" id="KW-1185">Reference proteome</keyword>
<evidence type="ECO:0000256" key="9">
    <source>
        <dbReference type="ARBA" id="ARBA00023224"/>
    </source>
</evidence>
<name>A0A9R1U6Q9_9HYME</name>
<reference evidence="12" key="1">
    <citation type="submission" date="2025-08" db="UniProtKB">
        <authorList>
            <consortium name="RefSeq"/>
        </authorList>
    </citation>
    <scope>IDENTIFICATION</scope>
    <source>
        <strain evidence="12">USDA-PBARC FA_bdor</strain>
        <tissue evidence="12">Whole organism</tissue>
    </source>
</reference>
<evidence type="ECO:0000313" key="11">
    <source>
        <dbReference type="Proteomes" id="UP000694866"/>
    </source>
</evidence>
<keyword evidence="7 10" id="KW-0472">Membrane</keyword>
<dbReference type="GO" id="GO:0004984">
    <property type="term" value="F:olfactory receptor activity"/>
    <property type="evidence" value="ECO:0007669"/>
    <property type="project" value="InterPro"/>
</dbReference>
<keyword evidence="3" id="KW-0716">Sensory transduction</keyword>
<keyword evidence="9" id="KW-0807">Transducer</keyword>
<keyword evidence="5" id="KW-0552">Olfaction</keyword>
<accession>A0A9R1U6Q9</accession>
<gene>
    <name evidence="12" type="primary">LOC105270196</name>
</gene>
<keyword evidence="6 10" id="KW-1133">Transmembrane helix</keyword>
<evidence type="ECO:0000256" key="5">
    <source>
        <dbReference type="ARBA" id="ARBA00022725"/>
    </source>
</evidence>
<dbReference type="Proteomes" id="UP000694866">
    <property type="component" value="Unplaced"/>
</dbReference>
<evidence type="ECO:0000256" key="8">
    <source>
        <dbReference type="ARBA" id="ARBA00023170"/>
    </source>
</evidence>
<feature type="transmembrane region" description="Helical" evidence="10">
    <location>
        <begin position="68"/>
        <end position="88"/>
    </location>
</feature>
<dbReference type="RefSeq" id="XP_011309282.1">
    <property type="nucleotide sequence ID" value="XM_011310980.1"/>
</dbReference>
<protein>
    <submittedName>
        <fullName evidence="12">Uncharacterized protein</fullName>
    </submittedName>
</protein>
<keyword evidence="4 10" id="KW-0812">Transmembrane</keyword>
<feature type="transmembrane region" description="Helical" evidence="10">
    <location>
        <begin position="34"/>
        <end position="56"/>
    </location>
</feature>
<keyword evidence="8" id="KW-0675">Receptor</keyword>
<comment type="subcellular location">
    <subcellularLocation>
        <location evidence="1">Cell membrane</location>
        <topology evidence="1">Multi-pass membrane protein</topology>
    </subcellularLocation>
</comment>
<keyword evidence="2" id="KW-1003">Cell membrane</keyword>
<evidence type="ECO:0000256" key="6">
    <source>
        <dbReference type="ARBA" id="ARBA00022989"/>
    </source>
</evidence>